<accession>A0ABT7ML37</accession>
<protein>
    <recommendedName>
        <fullName evidence="3">TetR family transcriptional regulator</fullName>
    </recommendedName>
</protein>
<organism evidence="1 2">
    <name type="scientific">Exiguobacterium mexicanum</name>
    <dbReference type="NCBI Taxonomy" id="340146"/>
    <lineage>
        <taxon>Bacteria</taxon>
        <taxon>Bacillati</taxon>
        <taxon>Bacillota</taxon>
        <taxon>Bacilli</taxon>
        <taxon>Bacillales</taxon>
        <taxon>Bacillales Family XII. Incertae Sedis</taxon>
        <taxon>Exiguobacterium</taxon>
    </lineage>
</organism>
<name>A0ABT7ML37_9BACL</name>
<evidence type="ECO:0008006" key="3">
    <source>
        <dbReference type="Google" id="ProtNLM"/>
    </source>
</evidence>
<evidence type="ECO:0000313" key="2">
    <source>
        <dbReference type="Proteomes" id="UP001230807"/>
    </source>
</evidence>
<sequence>MKRMEMRVETLFQTKGSRIVDADLSGDELIVLVDEEMPIVYWNDRTLRLPFHLSSLFIRLLDSKTFLVVDVTLEETSVNAWVINEQGNVIHAFHAGNAIGSVAVNDTGIWIGYVDEGVFGEGISTEALVCFSRTGKVLRRYHSDFLRPPTIVDCELLQADRTGVWLCPSIWYDLIHIDVTGQLNKYKTPKLLHDSSALTIQGQVSYFVKDGMMYRWPFGERKRPHVVAECSGIARGLGERETFHFIRIGDDEVCGIQIVDE</sequence>
<dbReference type="RefSeq" id="WP_214719621.1">
    <property type="nucleotide sequence ID" value="NZ_CP183077.1"/>
</dbReference>
<comment type="caution">
    <text evidence="1">The sequence shown here is derived from an EMBL/GenBank/DDBJ whole genome shotgun (WGS) entry which is preliminary data.</text>
</comment>
<dbReference type="EMBL" id="JASWER010000001">
    <property type="protein sequence ID" value="MDL5376139.1"/>
    <property type="molecule type" value="Genomic_DNA"/>
</dbReference>
<reference evidence="1 2" key="1">
    <citation type="submission" date="2023-06" db="EMBL/GenBank/DDBJ databases">
        <title>Influencing factors and mechanism of Cr(VI) reduction by facultative anaerobic Exiguobacterium sp. PY14.</title>
        <authorList>
            <person name="Zou L."/>
        </authorList>
    </citation>
    <scope>NUCLEOTIDE SEQUENCE [LARGE SCALE GENOMIC DNA]</scope>
    <source>
        <strain evidence="1 2">PY14</strain>
    </source>
</reference>
<proteinExistence type="predicted"/>
<keyword evidence="2" id="KW-1185">Reference proteome</keyword>
<gene>
    <name evidence="1" type="ORF">QR695_03845</name>
</gene>
<evidence type="ECO:0000313" key="1">
    <source>
        <dbReference type="EMBL" id="MDL5376139.1"/>
    </source>
</evidence>
<dbReference type="Proteomes" id="UP001230807">
    <property type="component" value="Unassembled WGS sequence"/>
</dbReference>